<organism evidence="3 4">
    <name type="scientific">Marinicella litoralis</name>
    <dbReference type="NCBI Taxonomy" id="644220"/>
    <lineage>
        <taxon>Bacteria</taxon>
        <taxon>Pseudomonadati</taxon>
        <taxon>Pseudomonadota</taxon>
        <taxon>Gammaproteobacteria</taxon>
        <taxon>Lysobacterales</taxon>
        <taxon>Marinicellaceae</taxon>
        <taxon>Marinicella</taxon>
    </lineage>
</organism>
<feature type="chain" id="PRO_5020850031" description="DUF3011 family protein" evidence="2">
    <location>
        <begin position="19"/>
        <end position="411"/>
    </location>
</feature>
<dbReference type="InterPro" id="IPR021381">
    <property type="entry name" value="DUF3011"/>
</dbReference>
<feature type="signal peptide" evidence="2">
    <location>
        <begin position="1"/>
        <end position="18"/>
    </location>
</feature>
<dbReference type="EMBL" id="SNZB01000002">
    <property type="protein sequence ID" value="TDR22342.1"/>
    <property type="molecule type" value="Genomic_DNA"/>
</dbReference>
<dbReference type="AlphaFoldDB" id="A0A4R6XR49"/>
<comment type="caution">
    <text evidence="3">The sequence shown here is derived from an EMBL/GenBank/DDBJ whole genome shotgun (WGS) entry which is preliminary data.</text>
</comment>
<feature type="compositionally biased region" description="Low complexity" evidence="1">
    <location>
        <begin position="31"/>
        <end position="47"/>
    </location>
</feature>
<evidence type="ECO:0000256" key="2">
    <source>
        <dbReference type="SAM" id="SignalP"/>
    </source>
</evidence>
<evidence type="ECO:0000256" key="1">
    <source>
        <dbReference type="SAM" id="MobiDB-lite"/>
    </source>
</evidence>
<accession>A0A4R6XR49</accession>
<evidence type="ECO:0000313" key="3">
    <source>
        <dbReference type="EMBL" id="TDR22342.1"/>
    </source>
</evidence>
<evidence type="ECO:0008006" key="5">
    <source>
        <dbReference type="Google" id="ProtNLM"/>
    </source>
</evidence>
<sequence>MKKHIIWSLMLLSSLAFAQTAKKELEQLPTEKNSSEQQFSQSKSQKNYGNNRYGTGDKFICESYRGQRQHCNADTSGGVRLVKQIGYNSCQGNWGYDYYGVWVTNGCRGEFQIDRYQDHYGQTDDVIRCESYSQRRQTCARDLRGADVSLIHQLSNRSCQGNWGFNYNEIWVSNGCKADFYVSHRNNGTDPYQAGNNGIVECRSVGTNIAHCQVPALQSVELVEELGNQYRNSCRGNWGYSSHGLWVRNGCHARFAVTAYQEPSYSDHDNNHNQGREVICESNYGQVRTCPADTRGRVEFVQNLSNTSCDNRWGYDANGIWVKDGCRARFMTYDAGSAVNQPPVNALPITVKCKSRRNKVKICDTKGPFRDVKFNREISKGKYPCKGNWGVNQQGELFVTNNCYAEFKVYR</sequence>
<keyword evidence="2" id="KW-0732">Signal</keyword>
<dbReference type="Proteomes" id="UP000295724">
    <property type="component" value="Unassembled WGS sequence"/>
</dbReference>
<protein>
    <recommendedName>
        <fullName evidence="5">DUF3011 family protein</fullName>
    </recommendedName>
</protein>
<dbReference type="RefSeq" id="WP_099018993.1">
    <property type="nucleotide sequence ID" value="NZ_NIHB01000002.1"/>
</dbReference>
<reference evidence="3 4" key="1">
    <citation type="submission" date="2019-03" db="EMBL/GenBank/DDBJ databases">
        <title>Genomic Encyclopedia of Type Strains, Phase IV (KMG-IV): sequencing the most valuable type-strain genomes for metagenomic binning, comparative biology and taxonomic classification.</title>
        <authorList>
            <person name="Goeker M."/>
        </authorList>
    </citation>
    <scope>NUCLEOTIDE SEQUENCE [LARGE SCALE GENOMIC DNA]</scope>
    <source>
        <strain evidence="3 4">DSM 25488</strain>
    </source>
</reference>
<dbReference type="OrthoDB" id="6052310at2"/>
<keyword evidence="4" id="KW-1185">Reference proteome</keyword>
<name>A0A4R6XR49_9GAMM</name>
<feature type="region of interest" description="Disordered" evidence="1">
    <location>
        <begin position="28"/>
        <end position="51"/>
    </location>
</feature>
<proteinExistence type="predicted"/>
<evidence type="ECO:0000313" key="4">
    <source>
        <dbReference type="Proteomes" id="UP000295724"/>
    </source>
</evidence>
<gene>
    <name evidence="3" type="ORF">C8D91_0830</name>
</gene>
<dbReference type="Pfam" id="PF11218">
    <property type="entry name" value="DUF3011"/>
    <property type="match status" value="2"/>
</dbReference>